<dbReference type="InterPro" id="IPR006638">
    <property type="entry name" value="Elp3/MiaA/NifB-like_rSAM"/>
</dbReference>
<dbReference type="Pfam" id="PF04055">
    <property type="entry name" value="Radical_SAM"/>
    <property type="match status" value="1"/>
</dbReference>
<evidence type="ECO:0000313" key="7">
    <source>
        <dbReference type="EMBL" id="APH53469.1"/>
    </source>
</evidence>
<dbReference type="PROSITE" id="PS51918">
    <property type="entry name" value="RADICAL_SAM"/>
    <property type="match status" value="1"/>
</dbReference>
<dbReference type="SFLD" id="SFLDS00029">
    <property type="entry name" value="Radical_SAM"/>
    <property type="match status" value="1"/>
</dbReference>
<dbReference type="PANTHER" id="PTHR11228">
    <property type="entry name" value="RADICAL SAM DOMAIN PROTEIN"/>
    <property type="match status" value="1"/>
</dbReference>
<dbReference type="EMBL" id="CP018191">
    <property type="protein sequence ID" value="APH53469.1"/>
    <property type="molecule type" value="Genomic_DNA"/>
</dbReference>
<keyword evidence="5" id="KW-0411">Iron-sulfur</keyword>
<evidence type="ECO:0000259" key="6">
    <source>
        <dbReference type="PROSITE" id="PS51918"/>
    </source>
</evidence>
<dbReference type="PANTHER" id="PTHR11228:SF7">
    <property type="entry name" value="PQQA PEPTIDE CYCLASE"/>
    <property type="match status" value="1"/>
</dbReference>
<sequence length="361" mass="40449">MLFVFCRLSRLYRPCFARRWRGRHNQSGNSMAKLPLSKKLKGLRSGLRFLGLVAGSRYNPLLAQVVVTRRCNLACGYCNEYDTFSPPVPLPELLARIDHLAKLRTASITFTGGEPLLHPQLDEAIRAARRHGMIVTMITNGFRLTKAWIDRLNAAGLQGMQISIDNLEPDEVSMKSLHSVEKKLGLLAEHAQFKVNVNSVLGISDERTPDVIEVARTAAKYGLQHSVGVLHDHTGTLKPLSALQMAAYATVTKISPSLVHGLNYRLFQRNLMQGQPNQWKCRAGARYLYVTEDGRVHWCSQQRGYPAIPLLEYTREDLRREYHTPKSCAPTCTLSCVHQMSMFDGFRGAQTLPEPAPVAAE</sequence>
<evidence type="ECO:0000313" key="8">
    <source>
        <dbReference type="Proteomes" id="UP000182373"/>
    </source>
</evidence>
<dbReference type="InterPro" id="IPR050377">
    <property type="entry name" value="Radical_SAM_PqqE_MftC-like"/>
</dbReference>
<protein>
    <submittedName>
        <fullName evidence="7">Radical SAM superfamily protein</fullName>
    </submittedName>
</protein>
<comment type="cofactor">
    <cofactor evidence="1">
        <name>[4Fe-4S] cluster</name>
        <dbReference type="ChEBI" id="CHEBI:49883"/>
    </cofactor>
</comment>
<dbReference type="AlphaFoldDB" id="A0AAC9K9J0"/>
<gene>
    <name evidence="7" type="ORF">GbCGDNIH9_0246</name>
</gene>
<dbReference type="CDD" id="cd01335">
    <property type="entry name" value="Radical_SAM"/>
    <property type="match status" value="1"/>
</dbReference>
<dbReference type="InterPro" id="IPR007197">
    <property type="entry name" value="rSAM"/>
</dbReference>
<dbReference type="InterPro" id="IPR013785">
    <property type="entry name" value="Aldolase_TIM"/>
</dbReference>
<accession>A0AAC9K9J0</accession>
<organism evidence="7 8">
    <name type="scientific">Granulibacter bethesdensis</name>
    <dbReference type="NCBI Taxonomy" id="364410"/>
    <lineage>
        <taxon>Bacteria</taxon>
        <taxon>Pseudomonadati</taxon>
        <taxon>Pseudomonadota</taxon>
        <taxon>Alphaproteobacteria</taxon>
        <taxon>Acetobacterales</taxon>
        <taxon>Acetobacteraceae</taxon>
        <taxon>Granulibacter</taxon>
    </lineage>
</organism>
<keyword evidence="3" id="KW-0479">Metal-binding</keyword>
<dbReference type="GO" id="GO:0051536">
    <property type="term" value="F:iron-sulfur cluster binding"/>
    <property type="evidence" value="ECO:0007669"/>
    <property type="project" value="UniProtKB-KW"/>
</dbReference>
<dbReference type="GO" id="GO:0003824">
    <property type="term" value="F:catalytic activity"/>
    <property type="evidence" value="ECO:0007669"/>
    <property type="project" value="InterPro"/>
</dbReference>
<keyword evidence="4" id="KW-0408">Iron</keyword>
<reference evidence="8" key="1">
    <citation type="submission" date="2016-11" db="EMBL/GenBank/DDBJ databases">
        <title>Comparative genomic and phenotypic analysis of Granulibacter bethesdensis clinical isolates from patients with chronic granulomatous disease.</title>
        <authorList>
            <person name="Zarember K.A."/>
            <person name="Porcella S.F."/>
            <person name="Chu J."/>
            <person name="Ding L."/>
            <person name="Dahlstrom E."/>
            <person name="Barbian K."/>
            <person name="Martens C."/>
            <person name="Sykora L."/>
            <person name="Kramer S."/>
            <person name="Pettinato A.M."/>
            <person name="Hong H."/>
            <person name="Wald G."/>
            <person name="Berg L.J."/>
            <person name="Rogge L.S."/>
            <person name="Greenberg D.E."/>
            <person name="Falcone E.L."/>
            <person name="Neves J.F."/>
            <person name="Simoes M.J."/>
            <person name="Casal M."/>
            <person name="Rodriguez-Lopez F.C."/>
            <person name="Zelazny A."/>
            <person name="Gallin J.I."/>
            <person name="Holland S.M."/>
        </authorList>
    </citation>
    <scope>NUCLEOTIDE SEQUENCE [LARGE SCALE GENOMIC DNA]</scope>
    <source>
        <strain evidence="8">NIH9.1</strain>
    </source>
</reference>
<evidence type="ECO:0000256" key="5">
    <source>
        <dbReference type="ARBA" id="ARBA00023014"/>
    </source>
</evidence>
<dbReference type="SUPFAM" id="SSF102114">
    <property type="entry name" value="Radical SAM enzymes"/>
    <property type="match status" value="1"/>
</dbReference>
<name>A0AAC9K9J0_9PROT</name>
<dbReference type="Proteomes" id="UP000182373">
    <property type="component" value="Chromosome"/>
</dbReference>
<evidence type="ECO:0000256" key="1">
    <source>
        <dbReference type="ARBA" id="ARBA00001966"/>
    </source>
</evidence>
<dbReference type="SMART" id="SM00729">
    <property type="entry name" value="Elp3"/>
    <property type="match status" value="1"/>
</dbReference>
<proteinExistence type="predicted"/>
<evidence type="ECO:0000256" key="3">
    <source>
        <dbReference type="ARBA" id="ARBA00022723"/>
    </source>
</evidence>
<keyword evidence="2" id="KW-0949">S-adenosyl-L-methionine</keyword>
<dbReference type="GO" id="GO:0046872">
    <property type="term" value="F:metal ion binding"/>
    <property type="evidence" value="ECO:0007669"/>
    <property type="project" value="UniProtKB-KW"/>
</dbReference>
<feature type="domain" description="Radical SAM core" evidence="6">
    <location>
        <begin position="57"/>
        <end position="265"/>
    </location>
</feature>
<dbReference type="SFLD" id="SFLDG01067">
    <property type="entry name" value="SPASM/twitch_domain_containing"/>
    <property type="match status" value="1"/>
</dbReference>
<evidence type="ECO:0000256" key="2">
    <source>
        <dbReference type="ARBA" id="ARBA00022691"/>
    </source>
</evidence>
<dbReference type="InterPro" id="IPR058240">
    <property type="entry name" value="rSAM_sf"/>
</dbReference>
<evidence type="ECO:0000256" key="4">
    <source>
        <dbReference type="ARBA" id="ARBA00023004"/>
    </source>
</evidence>
<dbReference type="Gene3D" id="3.20.20.70">
    <property type="entry name" value="Aldolase class I"/>
    <property type="match status" value="1"/>
</dbReference>